<proteinExistence type="predicted"/>
<evidence type="ECO:0008006" key="4">
    <source>
        <dbReference type="Google" id="ProtNLM"/>
    </source>
</evidence>
<dbReference type="Proteomes" id="UP000254051">
    <property type="component" value="Unassembled WGS sequence"/>
</dbReference>
<feature type="transmembrane region" description="Helical" evidence="1">
    <location>
        <begin position="157"/>
        <end position="177"/>
    </location>
</feature>
<feature type="transmembrane region" description="Helical" evidence="1">
    <location>
        <begin position="197"/>
        <end position="215"/>
    </location>
</feature>
<evidence type="ECO:0000313" key="2">
    <source>
        <dbReference type="EMBL" id="SUQ14972.1"/>
    </source>
</evidence>
<name>A0A315ZU77_9FIRM</name>
<sequence>MNTIIGILLLITFLIFAVYAAKGGNLMMGFFVMAVLWAGLGAIAGVTAWNATEAQVAEGMIDINNGIFEQGPELWGATAAVIIFGSWFGRILVDTGIARTIIRTAVELGGDKTSITCILLSIVTALIFTSAYGAGSVVAIGVIVFPILLSLGISKHLATASFLMSVGAGLYLNNGWLSQVNALIPDFDISSTTWKTFGFIGFGVQMVMLLIMILVNSKADKKHAWAATSGELNDGKKINPLAMITPLIPVILSIFFGFKPIPAILVAVLWALVFTGNIKKWNETGSLVQKTFHDGVADVALVFAFLFFLQMFLRAAKVCAPLISPILEPVMPSNLLLLFIIFGVFSVLALFRGPLTVWGAGAATLAMFQSLGGNYTSQVLFPLFMVPTTTVNGSICPTQSWCLWAIGYTKTGLKEYFKCCLVWCLITAFILEIIAYFMFV</sequence>
<keyword evidence="1" id="KW-0812">Transmembrane</keyword>
<evidence type="ECO:0000256" key="1">
    <source>
        <dbReference type="SAM" id="Phobius"/>
    </source>
</evidence>
<keyword evidence="1" id="KW-0472">Membrane</keyword>
<keyword evidence="1" id="KW-1133">Transmembrane helix</keyword>
<protein>
    <recommendedName>
        <fullName evidence="4">Citrate transporter</fullName>
    </recommendedName>
</protein>
<feature type="transmembrane region" description="Helical" evidence="1">
    <location>
        <begin position="247"/>
        <end position="275"/>
    </location>
</feature>
<feature type="transmembrane region" description="Helical" evidence="1">
    <location>
        <begin position="30"/>
        <end position="52"/>
    </location>
</feature>
<accession>A0A315ZU77</accession>
<dbReference type="OrthoDB" id="1661999at2"/>
<dbReference type="AlphaFoldDB" id="A0A315ZU77"/>
<reference evidence="3" key="1">
    <citation type="submission" date="2017-07" db="EMBL/GenBank/DDBJ databases">
        <authorList>
            <person name="Varghese N."/>
            <person name="Submissions S."/>
        </authorList>
    </citation>
    <scope>NUCLEOTIDE SEQUENCE [LARGE SCALE GENOMIC DNA]</scope>
    <source>
        <strain evidence="3">NLAE-zl-C134</strain>
    </source>
</reference>
<keyword evidence="3" id="KW-1185">Reference proteome</keyword>
<dbReference type="EMBL" id="UHJJ01000009">
    <property type="protein sequence ID" value="SUQ14972.1"/>
    <property type="molecule type" value="Genomic_DNA"/>
</dbReference>
<dbReference type="RefSeq" id="WP_109712368.1">
    <property type="nucleotide sequence ID" value="NZ_QGDS01000009.1"/>
</dbReference>
<organism evidence="2 3">
    <name type="scientific">Faecalicatena contorta</name>
    <dbReference type="NCBI Taxonomy" id="39482"/>
    <lineage>
        <taxon>Bacteria</taxon>
        <taxon>Bacillati</taxon>
        <taxon>Bacillota</taxon>
        <taxon>Clostridia</taxon>
        <taxon>Lachnospirales</taxon>
        <taxon>Lachnospiraceae</taxon>
        <taxon>Faecalicatena</taxon>
    </lineage>
</organism>
<feature type="transmembrane region" description="Helical" evidence="1">
    <location>
        <begin position="73"/>
        <end position="93"/>
    </location>
</feature>
<feature type="transmembrane region" description="Helical" evidence="1">
    <location>
        <begin position="334"/>
        <end position="351"/>
    </location>
</feature>
<feature type="transmembrane region" description="Helical" evidence="1">
    <location>
        <begin position="420"/>
        <end position="439"/>
    </location>
</feature>
<gene>
    <name evidence="2" type="ORF">SAMN05216529_10922</name>
</gene>
<evidence type="ECO:0000313" key="3">
    <source>
        <dbReference type="Proteomes" id="UP000254051"/>
    </source>
</evidence>
<feature type="transmembrane region" description="Helical" evidence="1">
    <location>
        <begin position="113"/>
        <end position="145"/>
    </location>
</feature>
<feature type="transmembrane region" description="Helical" evidence="1">
    <location>
        <begin position="295"/>
        <end position="313"/>
    </location>
</feature>